<dbReference type="InterPro" id="IPR025447">
    <property type="entry name" value="DUF4192"/>
</dbReference>
<dbReference type="OrthoDB" id="4954868at2"/>
<dbReference type="Pfam" id="PF13830">
    <property type="entry name" value="DUF4192"/>
    <property type="match status" value="1"/>
</dbReference>
<accession>D1C0R3</accession>
<keyword evidence="1" id="KW-0614">Plasmid</keyword>
<dbReference type="Proteomes" id="UP000002255">
    <property type="component" value="Plasmid pXCEL01"/>
</dbReference>
<dbReference type="AlphaFoldDB" id="D1C0R3"/>
<sequence length="359" mass="36981">MTTTPPAVLTVSTPADLLPLVPHLIGYQPMDAVVVMCLNGSLVGMCMVLGSDIDPEYVTPADIDRAVVALTKSEPTAAFVLCYETITGGSAGLAHRVAEALRVKGLDLTDRLVITPTAWRHAACSCCPSEGNPLPSEESAAAQTYRKVKGTAPAASRAALRARFTPTPRAAEVERTCAALQGEGTPTAHAGIIAWGSILGSETPVADLPASTLATAALSLAHGTLRDTLVMALCPGLASALGLGGRNAPEPTGNPWNGAEPTPRDLTRALDRVVAVCADLPDAHVAQPLATLAAACWWHGHSALGSIAAERALLADSSCRLAQLVHTALGSRSPAHVCGRGSLSRSRGRESIGQTVIKL</sequence>
<geneLocation type="plasmid" evidence="1 2">
    <name>pXCEL01</name>
</geneLocation>
<evidence type="ECO:0008006" key="3">
    <source>
        <dbReference type="Google" id="ProtNLM"/>
    </source>
</evidence>
<evidence type="ECO:0000313" key="2">
    <source>
        <dbReference type="Proteomes" id="UP000002255"/>
    </source>
</evidence>
<organism evidence="1 2">
    <name type="scientific">Xylanimonas cellulosilytica (strain DSM 15894 / JCM 12276 / CECT 5975 / KCTC 9989 / LMG 20990 / NBRC 107835 / XIL07)</name>
    <dbReference type="NCBI Taxonomy" id="446471"/>
    <lineage>
        <taxon>Bacteria</taxon>
        <taxon>Bacillati</taxon>
        <taxon>Actinomycetota</taxon>
        <taxon>Actinomycetes</taxon>
        <taxon>Micrococcales</taxon>
        <taxon>Promicromonosporaceae</taxon>
        <taxon>Xylanimonas</taxon>
    </lineage>
</organism>
<dbReference type="HOGENOM" id="CLU_030181_0_0_11"/>
<protein>
    <recommendedName>
        <fullName evidence="3">DUF4192 domain-containing protein</fullName>
    </recommendedName>
</protein>
<dbReference type="RefSeq" id="WP_012880119.1">
    <property type="nucleotide sequence ID" value="NC_013531.1"/>
</dbReference>
<gene>
    <name evidence="1" type="ORF">Xcel_3380</name>
</gene>
<evidence type="ECO:0000313" key="1">
    <source>
        <dbReference type="EMBL" id="ACZ32379.1"/>
    </source>
</evidence>
<dbReference type="KEGG" id="xce:Xcel_3380"/>
<keyword evidence="2" id="KW-1185">Reference proteome</keyword>
<proteinExistence type="predicted"/>
<name>D1C0R3_XYLCX</name>
<dbReference type="EMBL" id="CP001822">
    <property type="protein sequence ID" value="ACZ32379.1"/>
    <property type="molecule type" value="Genomic_DNA"/>
</dbReference>
<reference evidence="1 2" key="1">
    <citation type="journal article" date="2010" name="Stand. Genomic Sci.">
        <title>Complete genome sequence of Xylanimonas cellulosilytica type strain (XIL07).</title>
        <authorList>
            <person name="Foster B."/>
            <person name="Pukall R."/>
            <person name="Abt B."/>
            <person name="Nolan M."/>
            <person name="Glavina Del Rio T."/>
            <person name="Chen F."/>
            <person name="Lucas S."/>
            <person name="Tice H."/>
            <person name="Pitluck S."/>
            <person name="Cheng J.-F."/>
            <person name="Chertkov O."/>
            <person name="Brettin T."/>
            <person name="Han C."/>
            <person name="Detter J.C."/>
            <person name="Bruce D."/>
            <person name="Goodwin L."/>
            <person name="Ivanova N."/>
            <person name="Mavromatis K."/>
            <person name="Pati A."/>
            <person name="Mikhailova N."/>
            <person name="Chen A."/>
            <person name="Palaniappan K."/>
            <person name="Land M."/>
            <person name="Hauser L."/>
            <person name="Chang Y.-J."/>
            <person name="Jeffries C.D."/>
            <person name="Chain P."/>
            <person name="Rohde M."/>
            <person name="Goeker M."/>
            <person name="Bristow J."/>
            <person name="Eisen J.A."/>
            <person name="Markowitz V."/>
            <person name="Hugenholtz P."/>
            <person name="Kyrpides N.C."/>
            <person name="Klenk H.-P."/>
            <person name="Lapidus A."/>
        </authorList>
    </citation>
    <scope>NUCLEOTIDE SEQUENCE [LARGE SCALE GENOMIC DNA]</scope>
    <source>
        <strain evidence="2">DSM 15894 / CECT 5975 / LMG 20990 / XIL07</strain>
        <plasmid evidence="2">Plasmid pXCEL01</plasmid>
    </source>
</reference>